<gene>
    <name evidence="1" type="ORF">SCF082_LOCUS42546</name>
</gene>
<evidence type="ECO:0000313" key="2">
    <source>
        <dbReference type="Proteomes" id="UP001642464"/>
    </source>
</evidence>
<evidence type="ECO:0000313" key="1">
    <source>
        <dbReference type="EMBL" id="CAK9090198.1"/>
    </source>
</evidence>
<reference evidence="1 2" key="1">
    <citation type="submission" date="2024-02" db="EMBL/GenBank/DDBJ databases">
        <authorList>
            <person name="Chen Y."/>
            <person name="Shah S."/>
            <person name="Dougan E. K."/>
            <person name="Thang M."/>
            <person name="Chan C."/>
        </authorList>
    </citation>
    <scope>NUCLEOTIDE SEQUENCE [LARGE SCALE GENOMIC DNA]</scope>
</reference>
<comment type="caution">
    <text evidence="1">The sequence shown here is derived from an EMBL/GenBank/DDBJ whole genome shotgun (WGS) entry which is preliminary data.</text>
</comment>
<dbReference type="Proteomes" id="UP001642464">
    <property type="component" value="Unassembled WGS sequence"/>
</dbReference>
<organism evidence="1 2">
    <name type="scientific">Durusdinium trenchii</name>
    <dbReference type="NCBI Taxonomy" id="1381693"/>
    <lineage>
        <taxon>Eukaryota</taxon>
        <taxon>Sar</taxon>
        <taxon>Alveolata</taxon>
        <taxon>Dinophyceae</taxon>
        <taxon>Suessiales</taxon>
        <taxon>Symbiodiniaceae</taxon>
        <taxon>Durusdinium</taxon>
    </lineage>
</organism>
<protein>
    <recommendedName>
        <fullName evidence="3">SbsA Ig-like domain-containing protein</fullName>
    </recommendedName>
</protein>
<feature type="non-terminal residue" evidence="1">
    <location>
        <position position="1"/>
    </location>
</feature>
<keyword evidence="2" id="KW-1185">Reference proteome</keyword>
<evidence type="ECO:0008006" key="3">
    <source>
        <dbReference type="Google" id="ProtNLM"/>
    </source>
</evidence>
<accession>A0ABP0QPI1</accession>
<sequence length="283" mass="29757">SVAFTETFGEVPVVVIAPSTGVDPANVRIKDITTTSFSAIIAKPPLNTVAPGESMTVSFLATLPGARQLGTSAWLEAGRISTQSLKFGSKCKASGLASGSWKQAPFAHTFMEPPALLTTIQTLRNEKGLPSNSQPWFTVAVNAVYSDSVWVALEMAETTSYGALEVNQDEDVGWIAIQQGIHTLPAQTGDATMVALKSARVVRGVDNGPKTLDLGTTLETGSPLAVASQSTRWGGDGGWARVVGVSASTVDVVIDEDVTCNSERKHTQEEVSVVAFSQACVIF</sequence>
<name>A0ABP0QPI1_9DINO</name>
<proteinExistence type="predicted"/>
<dbReference type="EMBL" id="CAXAMM010039953">
    <property type="protein sequence ID" value="CAK9090198.1"/>
    <property type="molecule type" value="Genomic_DNA"/>
</dbReference>